<sequence>MHLLSPAPFPSPGPSPIAILNSTPCSMVRNVVLPRAEIIALRRRPSCPG</sequence>
<gene>
    <name evidence="1" type="ORF">PCAMFM013_S010g000282</name>
</gene>
<proteinExistence type="predicted"/>
<name>A0A0G4PC48_PENC3</name>
<reference evidence="1 2" key="1">
    <citation type="journal article" date="2014" name="Nat. Commun.">
        <title>Multiple recent horizontal transfers of a large genomic region in cheese making fungi.</title>
        <authorList>
            <person name="Cheeseman K."/>
            <person name="Ropars J."/>
            <person name="Renault P."/>
            <person name="Dupont J."/>
            <person name="Gouzy J."/>
            <person name="Branca A."/>
            <person name="Abraham A.L."/>
            <person name="Ceppi M."/>
            <person name="Conseiller E."/>
            <person name="Debuchy R."/>
            <person name="Malagnac F."/>
            <person name="Goarin A."/>
            <person name="Silar P."/>
            <person name="Lacoste S."/>
            <person name="Sallet E."/>
            <person name="Bensimon A."/>
            <person name="Giraud T."/>
            <person name="Brygoo Y."/>
        </authorList>
    </citation>
    <scope>NUCLEOTIDE SEQUENCE [LARGE SCALE GENOMIC DNA]</scope>
    <source>
        <strain evidence="2">FM 013</strain>
    </source>
</reference>
<protein>
    <submittedName>
        <fullName evidence="1">Str. FM013</fullName>
    </submittedName>
</protein>
<dbReference type="EMBL" id="HG793143">
    <property type="protein sequence ID" value="CRL23844.1"/>
    <property type="molecule type" value="Genomic_DNA"/>
</dbReference>
<organism evidence="1 2">
    <name type="scientific">Penicillium camemberti (strain FM 013)</name>
    <dbReference type="NCBI Taxonomy" id="1429867"/>
    <lineage>
        <taxon>Eukaryota</taxon>
        <taxon>Fungi</taxon>
        <taxon>Dikarya</taxon>
        <taxon>Ascomycota</taxon>
        <taxon>Pezizomycotina</taxon>
        <taxon>Eurotiomycetes</taxon>
        <taxon>Eurotiomycetidae</taxon>
        <taxon>Eurotiales</taxon>
        <taxon>Aspergillaceae</taxon>
        <taxon>Penicillium</taxon>
    </lineage>
</organism>
<evidence type="ECO:0000313" key="2">
    <source>
        <dbReference type="Proteomes" id="UP000053732"/>
    </source>
</evidence>
<evidence type="ECO:0000313" key="1">
    <source>
        <dbReference type="EMBL" id="CRL23844.1"/>
    </source>
</evidence>
<accession>A0A0G4PC48</accession>
<dbReference type="AlphaFoldDB" id="A0A0G4PC48"/>
<keyword evidence="2" id="KW-1185">Reference proteome</keyword>
<dbReference type="Proteomes" id="UP000053732">
    <property type="component" value="Unassembled WGS sequence"/>
</dbReference>